<keyword evidence="3" id="KW-1185">Reference proteome</keyword>
<protein>
    <recommendedName>
        <fullName evidence="4">Transmembrane protein</fullName>
    </recommendedName>
</protein>
<comment type="caution">
    <text evidence="2">The sequence shown here is derived from an EMBL/GenBank/DDBJ whole genome shotgun (WGS) entry which is preliminary data.</text>
</comment>
<keyword evidence="1" id="KW-1133">Transmembrane helix</keyword>
<keyword evidence="1" id="KW-0812">Transmembrane</keyword>
<proteinExistence type="predicted"/>
<evidence type="ECO:0000313" key="3">
    <source>
        <dbReference type="Proteomes" id="UP001605261"/>
    </source>
</evidence>
<reference evidence="2 3" key="1">
    <citation type="submission" date="2024-09" db="EMBL/GenBank/DDBJ databases">
        <authorList>
            <consortium name="All-Russian atlas of soil microorganisms"/>
            <consortium name="as a basis for the search for new antimicrobial producers and enzymes with unique properties"/>
            <person name="Sokolova E.A."/>
            <person name="Voronina E.N."/>
        </authorList>
    </citation>
    <scope>NUCLEOTIDE SEQUENCE [LARGE SCALE GENOMIC DNA]</scope>
    <source>
        <strain evidence="2 3">AF-22b-331.1</strain>
    </source>
</reference>
<name>A0ABW7CYN7_9GAMM</name>
<feature type="transmembrane region" description="Helical" evidence="1">
    <location>
        <begin position="53"/>
        <end position="73"/>
    </location>
</feature>
<accession>A0ABW7CYN7</accession>
<evidence type="ECO:0008006" key="4">
    <source>
        <dbReference type="Google" id="ProtNLM"/>
    </source>
</evidence>
<dbReference type="EMBL" id="JBHGCJ010000009">
    <property type="protein sequence ID" value="MFG6110073.1"/>
    <property type="molecule type" value="Genomic_DNA"/>
</dbReference>
<feature type="transmembrane region" description="Helical" evidence="1">
    <location>
        <begin position="121"/>
        <end position="142"/>
    </location>
</feature>
<dbReference type="RefSeq" id="WP_394163846.1">
    <property type="nucleotide sequence ID" value="NZ_JBHGCJ010000009.1"/>
</dbReference>
<evidence type="ECO:0000256" key="1">
    <source>
        <dbReference type="SAM" id="Phobius"/>
    </source>
</evidence>
<feature type="transmembrane region" description="Helical" evidence="1">
    <location>
        <begin position="85"/>
        <end position="109"/>
    </location>
</feature>
<keyword evidence="1" id="KW-0472">Membrane</keyword>
<evidence type="ECO:0000313" key="2">
    <source>
        <dbReference type="EMBL" id="MFG6110073.1"/>
    </source>
</evidence>
<gene>
    <name evidence="2" type="ORF">ACEU0G_004099</name>
</gene>
<dbReference type="Proteomes" id="UP001605261">
    <property type="component" value="Unassembled WGS sequence"/>
</dbReference>
<organism evidence="2 3">
    <name type="scientific">Stenotrophomonas nematodicola</name>
    <dbReference type="NCBI Taxonomy" id="2656746"/>
    <lineage>
        <taxon>Bacteria</taxon>
        <taxon>Pseudomonadati</taxon>
        <taxon>Pseudomonadota</taxon>
        <taxon>Gammaproteobacteria</taxon>
        <taxon>Lysobacterales</taxon>
        <taxon>Lysobacteraceae</taxon>
        <taxon>Stenotrophomonas</taxon>
    </lineage>
</organism>
<sequence length="147" mass="15496">MVPPHRQQRALLLHLGLVGVPHAVAVAVGVGLCLRDVLHQYGGPGDVPGWAMAWFASVGLIVVAWSALALRWWRGGAEALRACPAGWAGLRVGIVATAATWLGLLQALFPVEVAGAPQRAVALILLLPGMPMLSCAAHLVWLRRRAA</sequence>